<evidence type="ECO:0008006" key="4">
    <source>
        <dbReference type="Google" id="ProtNLM"/>
    </source>
</evidence>
<dbReference type="EMBL" id="VOSK01000052">
    <property type="protein sequence ID" value="MPR26518.1"/>
    <property type="molecule type" value="Genomic_DNA"/>
</dbReference>
<evidence type="ECO:0000256" key="1">
    <source>
        <dbReference type="SAM" id="SignalP"/>
    </source>
</evidence>
<comment type="caution">
    <text evidence="2">The sequence shown here is derived from an EMBL/GenBank/DDBJ whole genome shotgun (WGS) entry which is preliminary data.</text>
</comment>
<evidence type="ECO:0000313" key="3">
    <source>
        <dbReference type="Proteomes" id="UP000403266"/>
    </source>
</evidence>
<dbReference type="RefSeq" id="WP_152712687.1">
    <property type="nucleotide sequence ID" value="NZ_VOSJ01000052.1"/>
</dbReference>
<gene>
    <name evidence="2" type="ORF">FS320_15155</name>
</gene>
<sequence length="176" mass="18603">MSIVAPRLIAAAILSCIVTALTCGAVSAAETDFLDRFRGNWSGSGKVQREGASQPRQVTCSVTGSPAENRISAQGTCRAALIFTRSIGVELAFDPRSGTYRGTYTGARIGPARLSGTRSGDAVNLRIEWPRPVNGDTQAAMVIRNEGRGTLRITIADNLTPGGPTQQTSEIVLARR</sequence>
<organism evidence="2 3">
    <name type="scientific">Microvirga tunisiensis</name>
    <dbReference type="NCBI Taxonomy" id="2108360"/>
    <lineage>
        <taxon>Bacteria</taxon>
        <taxon>Pseudomonadati</taxon>
        <taxon>Pseudomonadota</taxon>
        <taxon>Alphaproteobacteria</taxon>
        <taxon>Hyphomicrobiales</taxon>
        <taxon>Methylobacteriaceae</taxon>
        <taxon>Microvirga</taxon>
    </lineage>
</organism>
<dbReference type="OrthoDB" id="7889051at2"/>
<feature type="chain" id="PRO_5030135449" description="DUF3617 family protein" evidence="1">
    <location>
        <begin position="29"/>
        <end position="176"/>
    </location>
</feature>
<reference evidence="2 3" key="1">
    <citation type="journal article" date="2019" name="Syst. Appl. Microbiol.">
        <title>Microvirga tunisiensis sp. nov., a root nodule symbiotic bacterium isolated from Lupinus micranthus and L. luteus grown in Northern Tunisia.</title>
        <authorList>
            <person name="Msaddak A."/>
            <person name="Rejili M."/>
            <person name="Duran D."/>
            <person name="Mars M."/>
            <person name="Palacios J.M."/>
            <person name="Ruiz-Argueso T."/>
            <person name="Rey L."/>
            <person name="Imperial J."/>
        </authorList>
    </citation>
    <scope>NUCLEOTIDE SEQUENCE [LARGE SCALE GENOMIC DNA]</scope>
    <source>
        <strain evidence="2 3">Lmie10</strain>
    </source>
</reference>
<dbReference type="AlphaFoldDB" id="A0A5N7MI74"/>
<keyword evidence="3" id="KW-1185">Reference proteome</keyword>
<keyword evidence="1" id="KW-0732">Signal</keyword>
<accession>A0A5N7MI74</accession>
<name>A0A5N7MI74_9HYPH</name>
<dbReference type="Proteomes" id="UP000403266">
    <property type="component" value="Unassembled WGS sequence"/>
</dbReference>
<feature type="signal peptide" evidence="1">
    <location>
        <begin position="1"/>
        <end position="28"/>
    </location>
</feature>
<proteinExistence type="predicted"/>
<evidence type="ECO:0000313" key="2">
    <source>
        <dbReference type="EMBL" id="MPR26518.1"/>
    </source>
</evidence>
<protein>
    <recommendedName>
        <fullName evidence="4">DUF3617 family protein</fullName>
    </recommendedName>
</protein>